<comment type="caution">
    <text evidence="1">The sequence shown here is derived from an EMBL/GenBank/DDBJ whole genome shotgun (WGS) entry which is preliminary data.</text>
</comment>
<organism evidence="1">
    <name type="scientific">bioreactor metagenome</name>
    <dbReference type="NCBI Taxonomy" id="1076179"/>
    <lineage>
        <taxon>unclassified sequences</taxon>
        <taxon>metagenomes</taxon>
        <taxon>ecological metagenomes</taxon>
    </lineage>
</organism>
<evidence type="ECO:0000313" key="1">
    <source>
        <dbReference type="EMBL" id="MPN24225.1"/>
    </source>
</evidence>
<protein>
    <submittedName>
        <fullName evidence="1">Uncharacterized protein</fullName>
    </submittedName>
</protein>
<gene>
    <name evidence="1" type="ORF">SDC9_171619</name>
</gene>
<name>A0A645GC47_9ZZZZ</name>
<reference evidence="1" key="1">
    <citation type="submission" date="2019-08" db="EMBL/GenBank/DDBJ databases">
        <authorList>
            <person name="Kucharzyk K."/>
            <person name="Murdoch R.W."/>
            <person name="Higgins S."/>
            <person name="Loffler F."/>
        </authorList>
    </citation>
    <scope>NUCLEOTIDE SEQUENCE</scope>
</reference>
<sequence>MAFFLGRGGYVVRAEHGVPGGTDGAVAFQNGAFVLRGLHRVHMRAEQQRGQRPAPAQNGIQISAAAADCFASAVLLHGKPKRKEAAREFIGHGTFAKGRAVDRSERKERPHQPFAVDLHNDCLRVICIFR</sequence>
<accession>A0A645GC47</accession>
<proteinExistence type="predicted"/>
<dbReference type="EMBL" id="VSSQ01073010">
    <property type="protein sequence ID" value="MPN24225.1"/>
    <property type="molecule type" value="Genomic_DNA"/>
</dbReference>
<dbReference type="AlphaFoldDB" id="A0A645GC47"/>